<reference evidence="20" key="1">
    <citation type="submission" date="2017-08" db="EMBL/GenBank/DDBJ databases">
        <title>A dynamic microbial community with high functional redundancy inhabits the cold, oxic subseafloor aquifer.</title>
        <authorList>
            <person name="Tully B.J."/>
            <person name="Wheat C.G."/>
            <person name="Glazer B.T."/>
            <person name="Huber J.A."/>
        </authorList>
    </citation>
    <scope>NUCLEOTIDE SEQUENCE [LARGE SCALE GENOMIC DNA]</scope>
</reference>
<dbReference type="PANTHER" id="PTHR22888:SF18">
    <property type="entry name" value="CYTOCHROME BO(3) UBIQUINOL OXIDASE SUBUNIT 2"/>
    <property type="match status" value="1"/>
</dbReference>
<feature type="domain" description="Cytochrome oxidase subunit II copper A binding" evidence="17">
    <location>
        <begin position="126"/>
        <end position="238"/>
    </location>
</feature>
<dbReference type="SUPFAM" id="SSF81464">
    <property type="entry name" value="Cytochrome c oxidase subunit II-like, transmembrane region"/>
    <property type="match status" value="1"/>
</dbReference>
<dbReference type="EMBL" id="NVUK01000024">
    <property type="protein sequence ID" value="PCI76768.1"/>
    <property type="molecule type" value="Genomic_DNA"/>
</dbReference>
<evidence type="ECO:0000313" key="20">
    <source>
        <dbReference type="Proteomes" id="UP000218775"/>
    </source>
</evidence>
<keyword evidence="13" id="KW-0449">Lipoprotein</keyword>
<evidence type="ECO:0000259" key="18">
    <source>
        <dbReference type="PROSITE" id="PS50999"/>
    </source>
</evidence>
<dbReference type="GO" id="GO:0009486">
    <property type="term" value="F:cytochrome bo3 ubiquinol oxidase activity"/>
    <property type="evidence" value="ECO:0007669"/>
    <property type="project" value="InterPro"/>
</dbReference>
<comment type="similarity">
    <text evidence="2 15">Belongs to the cytochrome c oxidase subunit 2 family.</text>
</comment>
<evidence type="ECO:0000256" key="16">
    <source>
        <dbReference type="SAM" id="Phobius"/>
    </source>
</evidence>
<dbReference type="GO" id="GO:0004129">
    <property type="term" value="F:cytochrome-c oxidase activity"/>
    <property type="evidence" value="ECO:0007669"/>
    <property type="project" value="UniProtKB-UniRule"/>
</dbReference>
<dbReference type="PROSITE" id="PS50999">
    <property type="entry name" value="COX2_TM"/>
    <property type="match status" value="1"/>
</dbReference>
<evidence type="ECO:0000256" key="15">
    <source>
        <dbReference type="PIRNR" id="PIRNR000292"/>
    </source>
</evidence>
<evidence type="ECO:0000313" key="19">
    <source>
        <dbReference type="EMBL" id="PCI76768.1"/>
    </source>
</evidence>
<keyword evidence="11 15" id="KW-0472">Membrane</keyword>
<evidence type="ECO:0000256" key="7">
    <source>
        <dbReference type="ARBA" id="ARBA00022729"/>
    </source>
</evidence>
<dbReference type="InterPro" id="IPR036257">
    <property type="entry name" value="Cyt_c_oxidase_su2_TM_sf"/>
</dbReference>
<evidence type="ECO:0000256" key="14">
    <source>
        <dbReference type="ARBA" id="ARBA00030198"/>
    </source>
</evidence>
<dbReference type="AlphaFoldDB" id="A0A2A4X2A4"/>
<dbReference type="SUPFAM" id="SSF49503">
    <property type="entry name" value="Cupredoxins"/>
    <property type="match status" value="1"/>
</dbReference>
<accession>A0A2A4X2A4</accession>
<keyword evidence="5 15" id="KW-0679">Respiratory chain</keyword>
<evidence type="ECO:0000256" key="4">
    <source>
        <dbReference type="ARBA" id="ARBA00022475"/>
    </source>
</evidence>
<dbReference type="InterPro" id="IPR034227">
    <property type="entry name" value="CuRO_UO_II"/>
</dbReference>
<keyword evidence="12" id="KW-0564">Palmitate</keyword>
<keyword evidence="4 15" id="KW-1003">Cell membrane</keyword>
<dbReference type="GO" id="GO:0005507">
    <property type="term" value="F:copper ion binding"/>
    <property type="evidence" value="ECO:0007669"/>
    <property type="project" value="InterPro"/>
</dbReference>
<keyword evidence="6 16" id="KW-0812">Transmembrane</keyword>
<dbReference type="GO" id="GO:0005886">
    <property type="term" value="C:plasma membrane"/>
    <property type="evidence" value="ECO:0007669"/>
    <property type="project" value="UniProtKB-SubCell"/>
</dbReference>
<dbReference type="PROSITE" id="PS50857">
    <property type="entry name" value="COX2_CUA"/>
    <property type="match status" value="1"/>
</dbReference>
<name>A0A2A4X2A4_UNCAE</name>
<evidence type="ECO:0000256" key="5">
    <source>
        <dbReference type="ARBA" id="ARBA00022660"/>
    </source>
</evidence>
<dbReference type="InterPro" id="IPR010514">
    <property type="entry name" value="COX_ARM"/>
</dbReference>
<evidence type="ECO:0000256" key="9">
    <source>
        <dbReference type="ARBA" id="ARBA00022989"/>
    </source>
</evidence>
<dbReference type="GO" id="GO:0042773">
    <property type="term" value="P:ATP synthesis coupled electron transport"/>
    <property type="evidence" value="ECO:0007669"/>
    <property type="project" value="TreeGrafter"/>
</dbReference>
<dbReference type="Proteomes" id="UP000218775">
    <property type="component" value="Unassembled WGS sequence"/>
</dbReference>
<feature type="transmembrane region" description="Helical" evidence="16">
    <location>
        <begin position="7"/>
        <end position="25"/>
    </location>
</feature>
<dbReference type="NCBIfam" id="TIGR01433">
    <property type="entry name" value="CyoA"/>
    <property type="match status" value="1"/>
</dbReference>
<dbReference type="InterPro" id="IPR008972">
    <property type="entry name" value="Cupredoxin"/>
</dbReference>
<feature type="transmembrane region" description="Helical" evidence="16">
    <location>
        <begin position="92"/>
        <end position="110"/>
    </location>
</feature>
<evidence type="ECO:0000256" key="8">
    <source>
        <dbReference type="ARBA" id="ARBA00022982"/>
    </source>
</evidence>
<keyword evidence="9 16" id="KW-1133">Transmembrane helix</keyword>
<keyword evidence="7" id="KW-0732">Signal</keyword>
<gene>
    <name evidence="19" type="primary">cyoA</name>
    <name evidence="19" type="ORF">COB21_03855</name>
</gene>
<dbReference type="InterPro" id="IPR045187">
    <property type="entry name" value="CcO_II"/>
</dbReference>
<keyword evidence="10 15" id="KW-0560">Oxidoreductase</keyword>
<dbReference type="InterPro" id="IPR002429">
    <property type="entry name" value="CcO_II-like_C"/>
</dbReference>
<evidence type="ECO:0000256" key="3">
    <source>
        <dbReference type="ARBA" id="ARBA00022448"/>
    </source>
</evidence>
<evidence type="ECO:0000256" key="1">
    <source>
        <dbReference type="ARBA" id="ARBA00004651"/>
    </source>
</evidence>
<comment type="subcellular location">
    <subcellularLocation>
        <location evidence="1">Cell membrane</location>
        <topology evidence="1">Multi-pass membrane protein</topology>
    </subcellularLocation>
</comment>
<evidence type="ECO:0000256" key="11">
    <source>
        <dbReference type="ARBA" id="ARBA00023136"/>
    </source>
</evidence>
<proteinExistence type="inferred from homology"/>
<organism evidence="19 20">
    <name type="scientific">Aerophobetes bacterium</name>
    <dbReference type="NCBI Taxonomy" id="2030807"/>
    <lineage>
        <taxon>Bacteria</taxon>
        <taxon>Candidatus Aerophobota</taxon>
    </lineage>
</organism>
<evidence type="ECO:0000256" key="10">
    <source>
        <dbReference type="ARBA" id="ARBA00023002"/>
    </source>
</evidence>
<evidence type="ECO:0000256" key="12">
    <source>
        <dbReference type="ARBA" id="ARBA00023139"/>
    </source>
</evidence>
<feature type="transmembrane region" description="Helical" evidence="16">
    <location>
        <begin position="45"/>
        <end position="71"/>
    </location>
</feature>
<dbReference type="Pfam" id="PF06481">
    <property type="entry name" value="COX_ARM"/>
    <property type="match status" value="1"/>
</dbReference>
<keyword evidence="3 15" id="KW-0813">Transport</keyword>
<dbReference type="InterPro" id="IPR011759">
    <property type="entry name" value="Cyt_c_oxidase_su2_TM_dom"/>
</dbReference>
<evidence type="ECO:0000256" key="2">
    <source>
        <dbReference type="ARBA" id="ARBA00007866"/>
    </source>
</evidence>
<dbReference type="GO" id="GO:0016682">
    <property type="term" value="F:oxidoreductase activity, acting on diphenols and related substances as donors, oxygen as acceptor"/>
    <property type="evidence" value="ECO:0007669"/>
    <property type="project" value="InterPro"/>
</dbReference>
<feature type="domain" description="Cytochrome oxidase subunit II transmembrane region profile" evidence="18">
    <location>
        <begin position="23"/>
        <end position="120"/>
    </location>
</feature>
<comment type="caution">
    <text evidence="19">The sequence shown here is derived from an EMBL/GenBank/DDBJ whole genome shotgun (WGS) entry which is preliminary data.</text>
</comment>
<dbReference type="Gene3D" id="2.60.40.420">
    <property type="entry name" value="Cupredoxins - blue copper proteins"/>
    <property type="match status" value="1"/>
</dbReference>
<dbReference type="Gene3D" id="1.10.287.90">
    <property type="match status" value="1"/>
</dbReference>
<evidence type="ECO:0000256" key="6">
    <source>
        <dbReference type="ARBA" id="ARBA00022692"/>
    </source>
</evidence>
<dbReference type="PANTHER" id="PTHR22888">
    <property type="entry name" value="CYTOCHROME C OXIDASE, SUBUNIT II"/>
    <property type="match status" value="1"/>
</dbReference>
<evidence type="ECO:0000259" key="17">
    <source>
        <dbReference type="PROSITE" id="PS50857"/>
    </source>
</evidence>
<dbReference type="InterPro" id="IPR006333">
    <property type="entry name" value="Cyt_o_ubiquinol_oxidase_su2"/>
</dbReference>
<dbReference type="PIRSF" id="PIRSF000292">
    <property type="entry name" value="Ubi_od_II"/>
    <property type="match status" value="1"/>
</dbReference>
<dbReference type="Pfam" id="PF00116">
    <property type="entry name" value="COX2"/>
    <property type="match status" value="1"/>
</dbReference>
<protein>
    <recommendedName>
        <fullName evidence="14">Ubiquinol oxidase polypeptide II</fullName>
    </recommendedName>
</protein>
<evidence type="ECO:0000256" key="13">
    <source>
        <dbReference type="ARBA" id="ARBA00023288"/>
    </source>
</evidence>
<keyword evidence="8 15" id="KW-0249">Electron transport</keyword>
<dbReference type="CDD" id="cd04212">
    <property type="entry name" value="CuRO_UO_II"/>
    <property type="match status" value="1"/>
</dbReference>
<sequence length="296" mass="33193">MKTIKSLLIAAVIIGVLALLGVYIANNNIPVLQPQGLIASKEKHLIVTCVLLMLIVVVPVYILAIVFAVRYRKSNEKARHEPDWEHNTIAEVCWWGIPLVIIAILSVIIWKSSHDLNPFKPLDSNKKPLVVQVVALEWKWLFLYPEQGIATVNWVQFPADTPINFQITADAPMNSFWIPALGGQIYAMPGMRAKLHLIADKPGEYRGVSANMSGTGFAGMTFTAKSCTEQDFDHWVQTVQSQGGVMDEETYTHLLEPSQYHSVTTYGSMENDLFKKIIMKYMEPPKKGKKSLEGVR</sequence>